<protein>
    <submittedName>
        <fullName evidence="4 5">Cytoskeleton protein RodZ</fullName>
    </submittedName>
</protein>
<dbReference type="Proteomes" id="UP000224974">
    <property type="component" value="Unassembled WGS sequence"/>
</dbReference>
<evidence type="ECO:0000313" key="7">
    <source>
        <dbReference type="Proteomes" id="UP000373449"/>
    </source>
</evidence>
<evidence type="ECO:0000313" key="4">
    <source>
        <dbReference type="EMBL" id="PHI31960.1"/>
    </source>
</evidence>
<sequence length="306" mass="33517">MNIDAPKELTPLAEIGRRLGEARESLNLSQQVVAEQLRLKVTTVRELEEGLNPLGLAPTFIRGYIRSYAKLVQVPEEELIALLPSVLGDKNIVESNRIKGFTLGKPRKKLDRWLMMFTWMILFVVLGLTGAWWWENHKAQQNEMTSASEQNQIAIPAQQQQPETTGQPTGSDPAPGTSPTQNVLPTNNTSSNAVQGTPTLEQAVAAQIAENEASSGRETAVMATDSNDINMTFTADCWVEVIDARGKNLYSGLQRKGGKMSLTGQAPYRVKLGAPAGVDIVYKGKQVDLTQYKNANRTARLTLAAE</sequence>
<feature type="transmembrane region" description="Helical" evidence="2">
    <location>
        <begin position="113"/>
        <end position="134"/>
    </location>
</feature>
<evidence type="ECO:0000256" key="2">
    <source>
        <dbReference type="SAM" id="Phobius"/>
    </source>
</evidence>
<dbReference type="NCBIfam" id="NF008109">
    <property type="entry name" value="PRK10856.1"/>
    <property type="match status" value="1"/>
</dbReference>
<feature type="region of interest" description="Disordered" evidence="1">
    <location>
        <begin position="143"/>
        <end position="194"/>
    </location>
</feature>
<evidence type="ECO:0000313" key="5">
    <source>
        <dbReference type="EMBL" id="VFS52995.1"/>
    </source>
</evidence>
<dbReference type="RefSeq" id="WP_029096874.1">
    <property type="nucleotide sequence ID" value="NZ_CAADJA010000002.1"/>
</dbReference>
<dbReference type="EMBL" id="CAADJA010000002">
    <property type="protein sequence ID" value="VFS52995.1"/>
    <property type="molecule type" value="Genomic_DNA"/>
</dbReference>
<gene>
    <name evidence="5" type="primary">rodZ</name>
    <name evidence="4" type="ORF">CRN84_22875</name>
    <name evidence="5" type="ORF">NCTC12282_06204</name>
</gene>
<keyword evidence="2" id="KW-0812">Transmembrane</keyword>
<dbReference type="PANTHER" id="PTHR34475">
    <property type="match status" value="1"/>
</dbReference>
<dbReference type="AlphaFoldDB" id="A0A2C6C6J1"/>
<dbReference type="GO" id="GO:0003677">
    <property type="term" value="F:DNA binding"/>
    <property type="evidence" value="ECO:0007669"/>
    <property type="project" value="InterPro"/>
</dbReference>
<dbReference type="OrthoDB" id="9790252at2"/>
<feature type="domain" description="Cytoskeleton protein RodZ-like C-terminal" evidence="3">
    <location>
        <begin position="231"/>
        <end position="302"/>
    </location>
</feature>
<dbReference type="InterPro" id="IPR001387">
    <property type="entry name" value="Cro/C1-type_HTH"/>
</dbReference>
<dbReference type="PANTHER" id="PTHR34475:SF1">
    <property type="entry name" value="CYTOSKELETON PROTEIN RODZ"/>
    <property type="match status" value="1"/>
</dbReference>
<proteinExistence type="predicted"/>
<feature type="compositionally biased region" description="Polar residues" evidence="1">
    <location>
        <begin position="177"/>
        <end position="194"/>
    </location>
</feature>
<dbReference type="Proteomes" id="UP000373449">
    <property type="component" value="Unassembled WGS sequence"/>
</dbReference>
<feature type="compositionally biased region" description="Low complexity" evidence="1">
    <location>
        <begin position="149"/>
        <end position="170"/>
    </location>
</feature>
<dbReference type="Pfam" id="PF13464">
    <property type="entry name" value="RodZ_C"/>
    <property type="match status" value="1"/>
</dbReference>
<dbReference type="EMBL" id="PDDX01000001">
    <property type="protein sequence ID" value="PHI31960.1"/>
    <property type="molecule type" value="Genomic_DNA"/>
</dbReference>
<evidence type="ECO:0000259" key="3">
    <source>
        <dbReference type="Pfam" id="PF13464"/>
    </source>
</evidence>
<keyword evidence="6" id="KW-1185">Reference proteome</keyword>
<accession>A0A2C6C6J1</accession>
<reference evidence="5 7" key="3">
    <citation type="submission" date="2019-03" db="EMBL/GenBank/DDBJ databases">
        <authorList>
            <consortium name="Pathogen Informatics"/>
        </authorList>
    </citation>
    <scope>NUCLEOTIDE SEQUENCE [LARGE SCALE GENOMIC DNA]</scope>
    <source>
        <strain evidence="5 7">NCTC12282</strain>
    </source>
</reference>
<name>A0A2C6C6J1_9GAMM</name>
<dbReference type="Pfam" id="PF13413">
    <property type="entry name" value="HTH_25"/>
    <property type="match status" value="1"/>
</dbReference>
<dbReference type="STRING" id="1111728.GCA_000427805_03360"/>
<reference evidence="4" key="1">
    <citation type="submission" date="2017-09" db="EMBL/GenBank/DDBJ databases">
        <title>FDA dAtabase for Regulatory Grade micrObial Sequences (FDA-ARGOS): Supporting development and validation of Infectious Disease Dx tests.</title>
        <authorList>
            <person name="Minogue T."/>
            <person name="Wolcott M."/>
            <person name="Wasieloski L."/>
            <person name="Aguilar W."/>
            <person name="Moore D."/>
            <person name="Tallon L.J."/>
            <person name="Sadzewicz L."/>
            <person name="Ott S."/>
            <person name="Zhao X."/>
            <person name="Nagaraj S."/>
            <person name="Vavikolanu K."/>
            <person name="Aluvathingal J."/>
            <person name="Nadendla S."/>
            <person name="Sichtig H."/>
        </authorList>
    </citation>
    <scope>NUCLEOTIDE SEQUENCE</scope>
    <source>
        <strain evidence="4">FDAARGOS_387</strain>
    </source>
</reference>
<dbReference type="Gene3D" id="1.10.260.40">
    <property type="entry name" value="lambda repressor-like DNA-binding domains"/>
    <property type="match status" value="1"/>
</dbReference>
<dbReference type="SUPFAM" id="SSF47413">
    <property type="entry name" value="lambda repressor-like DNA-binding domains"/>
    <property type="match status" value="1"/>
</dbReference>
<organism evidence="4 6">
    <name type="scientific">Budvicia aquatica</name>
    <dbReference type="NCBI Taxonomy" id="82979"/>
    <lineage>
        <taxon>Bacteria</taxon>
        <taxon>Pseudomonadati</taxon>
        <taxon>Pseudomonadota</taxon>
        <taxon>Gammaproteobacteria</taxon>
        <taxon>Enterobacterales</taxon>
        <taxon>Budviciaceae</taxon>
        <taxon>Budvicia</taxon>
    </lineage>
</organism>
<dbReference type="InterPro" id="IPR010982">
    <property type="entry name" value="Lambda_DNA-bd_dom_sf"/>
</dbReference>
<evidence type="ECO:0000313" key="6">
    <source>
        <dbReference type="Proteomes" id="UP000224974"/>
    </source>
</evidence>
<dbReference type="CDD" id="cd00093">
    <property type="entry name" value="HTH_XRE"/>
    <property type="match status" value="1"/>
</dbReference>
<reference evidence="6" key="2">
    <citation type="submission" date="2017-09" db="EMBL/GenBank/DDBJ databases">
        <title>FDA dAtabase for Regulatory Grade micrObial Sequences (FDA-ARGOS): Supporting development and validation of Infectious Disease Dx tests.</title>
        <authorList>
            <person name="Minogue T."/>
            <person name="Wolcott M."/>
            <person name="Wasieloski L."/>
            <person name="Aguilar W."/>
            <person name="Moore D."/>
            <person name="Tallon L."/>
            <person name="Sadzewicz L."/>
            <person name="Ott S."/>
            <person name="Zhao X."/>
            <person name="Nagaraj S."/>
            <person name="Vavikolanu K."/>
            <person name="Aluvathingal J."/>
            <person name="Nadendla S."/>
            <person name="Sichtig H."/>
        </authorList>
    </citation>
    <scope>NUCLEOTIDE SEQUENCE [LARGE SCALE GENOMIC DNA]</scope>
    <source>
        <strain evidence="6">FDAARGOS_387</strain>
    </source>
</reference>
<dbReference type="InterPro" id="IPR050400">
    <property type="entry name" value="Bact_Cytoskel_RodZ"/>
</dbReference>
<dbReference type="InterPro" id="IPR025194">
    <property type="entry name" value="RodZ-like_C"/>
</dbReference>
<evidence type="ECO:0000256" key="1">
    <source>
        <dbReference type="SAM" id="MobiDB-lite"/>
    </source>
</evidence>
<keyword evidence="2" id="KW-1133">Transmembrane helix</keyword>
<keyword evidence="2" id="KW-0472">Membrane</keyword>